<sequence length="124" mass="13588">MKILLDMNLSPSWVSTLRDGGHQATHWSSVGDASAPDTEIMQWARDHEHVVFTHDLDYGALLYATNASAPSVIQIRGEELRPQFIGDLVMSAIRKASVDLLAGALVTIDPHKMRISTLPLGRKG</sequence>
<organism evidence="2 3">
    <name type="scientific">Phragmitibacter flavus</name>
    <dbReference type="NCBI Taxonomy" id="2576071"/>
    <lineage>
        <taxon>Bacteria</taxon>
        <taxon>Pseudomonadati</taxon>
        <taxon>Verrucomicrobiota</taxon>
        <taxon>Verrucomicrobiia</taxon>
        <taxon>Verrucomicrobiales</taxon>
        <taxon>Verrucomicrobiaceae</taxon>
        <taxon>Phragmitibacter</taxon>
    </lineage>
</organism>
<dbReference type="Proteomes" id="UP000306196">
    <property type="component" value="Unassembled WGS sequence"/>
</dbReference>
<proteinExistence type="predicted"/>
<reference evidence="2 3" key="1">
    <citation type="submission" date="2019-05" db="EMBL/GenBank/DDBJ databases">
        <title>Verrucobacter flavum gen. nov., sp. nov. a new member of the family Verrucomicrobiaceae.</title>
        <authorList>
            <person name="Szuroczki S."/>
            <person name="Abbaszade G."/>
            <person name="Szabo A."/>
            <person name="Felfoldi T."/>
            <person name="Schumann P."/>
            <person name="Boka K."/>
            <person name="Keki Z."/>
            <person name="Toumi M."/>
            <person name="Toth E."/>
        </authorList>
    </citation>
    <scope>NUCLEOTIDE SEQUENCE [LARGE SCALE GENOMIC DNA]</scope>
    <source>
        <strain evidence="2 3">MG-N-17</strain>
    </source>
</reference>
<evidence type="ECO:0000259" key="1">
    <source>
        <dbReference type="Pfam" id="PF18480"/>
    </source>
</evidence>
<evidence type="ECO:0000313" key="3">
    <source>
        <dbReference type="Proteomes" id="UP000306196"/>
    </source>
</evidence>
<dbReference type="EMBL" id="VAUV01000009">
    <property type="protein sequence ID" value="TLD70240.1"/>
    <property type="molecule type" value="Genomic_DNA"/>
</dbReference>
<name>A0A5R8KD62_9BACT</name>
<dbReference type="Pfam" id="PF18480">
    <property type="entry name" value="DUF5615"/>
    <property type="match status" value="1"/>
</dbReference>
<keyword evidence="3" id="KW-1185">Reference proteome</keyword>
<evidence type="ECO:0000313" key="2">
    <source>
        <dbReference type="EMBL" id="TLD70240.1"/>
    </source>
</evidence>
<comment type="caution">
    <text evidence="2">The sequence shown here is derived from an EMBL/GenBank/DDBJ whole genome shotgun (WGS) entry which is preliminary data.</text>
</comment>
<gene>
    <name evidence="2" type="ORF">FEM03_13725</name>
</gene>
<dbReference type="InterPro" id="IPR041049">
    <property type="entry name" value="DUF5615"/>
</dbReference>
<feature type="domain" description="DUF5615" evidence="1">
    <location>
        <begin position="1"/>
        <end position="110"/>
    </location>
</feature>
<dbReference type="RefSeq" id="WP_138086839.1">
    <property type="nucleotide sequence ID" value="NZ_VAUV01000009.1"/>
</dbReference>
<protein>
    <recommendedName>
        <fullName evidence="1">DUF5615 domain-containing protein</fullName>
    </recommendedName>
</protein>
<dbReference type="OrthoDB" id="334367at2"/>
<dbReference type="AlphaFoldDB" id="A0A5R8KD62"/>
<accession>A0A5R8KD62</accession>